<accession>A0A5C0AYJ7</accession>
<keyword evidence="5" id="KW-1185">Reference proteome</keyword>
<feature type="domain" description="RNA polymerase sigma-70 region 2" evidence="2">
    <location>
        <begin position="10"/>
        <end position="73"/>
    </location>
</feature>
<dbReference type="EMBL" id="CP043046">
    <property type="protein sequence ID" value="QEI06473.1"/>
    <property type="molecule type" value="Genomic_DNA"/>
</dbReference>
<name>A0A5C0AYJ7_9BURK</name>
<dbReference type="SUPFAM" id="SSF88946">
    <property type="entry name" value="Sigma2 domain of RNA polymerase sigma factors"/>
    <property type="match status" value="1"/>
</dbReference>
<evidence type="ECO:0000259" key="2">
    <source>
        <dbReference type="Pfam" id="PF04542"/>
    </source>
</evidence>
<dbReference type="PANTHER" id="PTHR30173:SF36">
    <property type="entry name" value="ECF RNA POLYMERASE SIGMA FACTOR SIGJ"/>
    <property type="match status" value="1"/>
</dbReference>
<dbReference type="InterPro" id="IPR014284">
    <property type="entry name" value="RNA_pol_sigma-70_dom"/>
</dbReference>
<evidence type="ECO:0000256" key="1">
    <source>
        <dbReference type="ARBA" id="ARBA00011344"/>
    </source>
</evidence>
<dbReference type="Pfam" id="PF08281">
    <property type="entry name" value="Sigma70_r4_2"/>
    <property type="match status" value="1"/>
</dbReference>
<dbReference type="InterPro" id="IPR052704">
    <property type="entry name" value="ECF_Sigma-70_Domain"/>
</dbReference>
<dbReference type="SUPFAM" id="SSF54427">
    <property type="entry name" value="NTF2-like"/>
    <property type="match status" value="1"/>
</dbReference>
<dbReference type="InterPro" id="IPR032710">
    <property type="entry name" value="NTF2-like_dom_sf"/>
</dbReference>
<evidence type="ECO:0000313" key="4">
    <source>
        <dbReference type="EMBL" id="QEI06473.1"/>
    </source>
</evidence>
<dbReference type="OrthoDB" id="3211555at2"/>
<dbReference type="NCBIfam" id="NF007214">
    <property type="entry name" value="PRK09636.1"/>
    <property type="match status" value="1"/>
</dbReference>
<dbReference type="InterPro" id="IPR013249">
    <property type="entry name" value="RNA_pol_sigma70_r4_t2"/>
</dbReference>
<proteinExistence type="predicted"/>
<dbReference type="SUPFAM" id="SSF88659">
    <property type="entry name" value="Sigma3 and sigma4 domains of RNA polymerase sigma factors"/>
    <property type="match status" value="1"/>
</dbReference>
<sequence length="295" mass="32888">MTTSTDTSSFEEHRRFLLGLAYRILGSRAEAEDAVQDVFIKWQETDRTVLDTPRAWLTTACTRHCIDQLRAGHRARVDYVGTWLPEPLETATDDSPEAAVELASSLSTAFLLLLERLGPKERAAYLLRDIFDMDYADVAKSLGVQEAACRKLVSRARDNVGSDHQHHMPPRERQDELLAAFQRVIADGNPAPLARLLSQDIALCADGGGKVVTVPRTVRGSKRVLAFVSRALHRFWGGMRWRTADINGGRGLILEAGDEVYASVSFAYDHAGKLSNIYIMRNPDKLKRLAESTRP</sequence>
<dbReference type="AlphaFoldDB" id="A0A5C0AYJ7"/>
<evidence type="ECO:0000313" key="5">
    <source>
        <dbReference type="Proteomes" id="UP000325161"/>
    </source>
</evidence>
<dbReference type="Gene3D" id="1.10.10.10">
    <property type="entry name" value="Winged helix-like DNA-binding domain superfamily/Winged helix DNA-binding domain"/>
    <property type="match status" value="1"/>
</dbReference>
<organism evidence="4 5">
    <name type="scientific">Pigmentiphaga aceris</name>
    <dbReference type="NCBI Taxonomy" id="1940612"/>
    <lineage>
        <taxon>Bacteria</taxon>
        <taxon>Pseudomonadati</taxon>
        <taxon>Pseudomonadota</taxon>
        <taxon>Betaproteobacteria</taxon>
        <taxon>Burkholderiales</taxon>
        <taxon>Alcaligenaceae</taxon>
        <taxon>Pigmentiphaga</taxon>
    </lineage>
</organism>
<dbReference type="InterPro" id="IPR036388">
    <property type="entry name" value="WH-like_DNA-bd_sf"/>
</dbReference>
<dbReference type="Pfam" id="PF04542">
    <property type="entry name" value="Sigma70_r2"/>
    <property type="match status" value="1"/>
</dbReference>
<dbReference type="KEGG" id="pacr:FXN63_12005"/>
<dbReference type="InterPro" id="IPR007627">
    <property type="entry name" value="RNA_pol_sigma70_r2"/>
</dbReference>
<dbReference type="Gene3D" id="1.10.1740.10">
    <property type="match status" value="1"/>
</dbReference>
<dbReference type="GO" id="GO:0016987">
    <property type="term" value="F:sigma factor activity"/>
    <property type="evidence" value="ECO:0007669"/>
    <property type="project" value="InterPro"/>
</dbReference>
<feature type="domain" description="RNA polymerase sigma factor 70 region 4 type 2" evidence="3">
    <location>
        <begin position="109"/>
        <end position="157"/>
    </location>
</feature>
<dbReference type="RefSeq" id="WP_148815118.1">
    <property type="nucleotide sequence ID" value="NZ_CP043046.1"/>
</dbReference>
<dbReference type="InterPro" id="IPR013325">
    <property type="entry name" value="RNA_pol_sigma_r2"/>
</dbReference>
<protein>
    <submittedName>
        <fullName evidence="4">Sigma-70 family RNA polymerase sigma factor</fullName>
    </submittedName>
</protein>
<dbReference type="Proteomes" id="UP000325161">
    <property type="component" value="Chromosome"/>
</dbReference>
<gene>
    <name evidence="4" type="ORF">FXN63_12005</name>
</gene>
<dbReference type="GO" id="GO:0003677">
    <property type="term" value="F:DNA binding"/>
    <property type="evidence" value="ECO:0007669"/>
    <property type="project" value="InterPro"/>
</dbReference>
<dbReference type="GO" id="GO:0006352">
    <property type="term" value="P:DNA-templated transcription initiation"/>
    <property type="evidence" value="ECO:0007669"/>
    <property type="project" value="InterPro"/>
</dbReference>
<dbReference type="PANTHER" id="PTHR30173">
    <property type="entry name" value="SIGMA 19 FACTOR"/>
    <property type="match status" value="1"/>
</dbReference>
<dbReference type="InterPro" id="IPR013324">
    <property type="entry name" value="RNA_pol_sigma_r3/r4-like"/>
</dbReference>
<reference evidence="4 5" key="1">
    <citation type="submission" date="2019-08" db="EMBL/GenBank/DDBJ databases">
        <title>Amphibian skin-associated Pigmentiphaga: genome sequence and occurrence across geography and hosts.</title>
        <authorList>
            <person name="Bletz M.C."/>
            <person name="Bunk B."/>
            <person name="Sproeer C."/>
            <person name="Biwer P."/>
            <person name="Reiter S."/>
            <person name="Rabemananjara F.C.E."/>
            <person name="Schulz S."/>
            <person name="Overmann J."/>
            <person name="Vences M."/>
        </authorList>
    </citation>
    <scope>NUCLEOTIDE SEQUENCE [LARGE SCALE GENOMIC DNA]</scope>
    <source>
        <strain evidence="4 5">Mada1488</strain>
    </source>
</reference>
<comment type="subunit">
    <text evidence="1">Interacts transiently with the RNA polymerase catalytic core formed by RpoA, RpoB, RpoC and RpoZ (2 alpha, 1 beta, 1 beta' and 1 omega subunit) to form the RNA polymerase holoenzyme that can initiate transcription.</text>
</comment>
<dbReference type="NCBIfam" id="TIGR02937">
    <property type="entry name" value="sigma70-ECF"/>
    <property type="match status" value="1"/>
</dbReference>
<evidence type="ECO:0000259" key="3">
    <source>
        <dbReference type="Pfam" id="PF08281"/>
    </source>
</evidence>